<gene>
    <name evidence="3" type="ORF">EARLPHILLIPIV_185</name>
</gene>
<dbReference type="KEGG" id="vg:29061788"/>
<evidence type="ECO:0000256" key="1">
    <source>
        <dbReference type="SAM" id="MobiDB-lite"/>
    </source>
</evidence>
<evidence type="ECO:0000259" key="2">
    <source>
        <dbReference type="Pfam" id="PF01464"/>
    </source>
</evidence>
<evidence type="ECO:0000313" key="4">
    <source>
        <dbReference type="Proteomes" id="UP000201594"/>
    </source>
</evidence>
<dbReference type="SUPFAM" id="SSF53955">
    <property type="entry name" value="Lysozyme-like"/>
    <property type="match status" value="1"/>
</dbReference>
<dbReference type="GeneID" id="29061788"/>
<evidence type="ECO:0000313" key="3">
    <source>
        <dbReference type="EMBL" id="ANZ49034.1"/>
    </source>
</evidence>
<proteinExistence type="predicted"/>
<name>A0A1B2ICU1_9CAUD</name>
<dbReference type="RefSeq" id="YP_009278497.1">
    <property type="nucleotide sequence ID" value="NC_031007.1"/>
</dbReference>
<reference evidence="4" key="1">
    <citation type="submission" date="2016-06" db="EMBL/GenBank/DDBJ databases">
        <authorList>
            <person name="Berg J.A."/>
            <person name="Buchanan A.L."/>
            <person name="Choi M.C."/>
            <person name="Sharma R."/>
            <person name="Tatlow P."/>
            <person name="Allen R.C."/>
            <person name="Bloomfield T.J."/>
            <person name="Buhler B."/>
            <person name="Bybee R.N."/>
            <person name="Duncan S."/>
            <person name="Fuhriman D.A."/>
            <person name="Harris N."/>
            <person name="Hilton J.A."/>
            <person name="Hurst E."/>
            <person name="James B.D."/>
            <person name="Knabe B.K."/>
            <person name="Pollock S.V."/>
            <person name="Ririe D.B."/>
            <person name="Rogers S.L."/>
            <person name="Stephenson M.B."/>
            <person name="Thompson S.E."/>
            <person name="Usher B.K."/>
            <person name="Ward A.T."/>
            <person name="Webb C.J."/>
            <person name="Wells M.J."/>
            <person name="Wright C.K."/>
            <person name="Breakwell D.P."/>
            <person name="Hope S."/>
            <person name="Grose J.H."/>
        </authorList>
    </citation>
    <scope>NUCLEOTIDE SEQUENCE [LARGE SCALE GENOMIC DNA]</scope>
</reference>
<organism evidence="3 4">
    <name type="scientific">Erwinia phage vB_EamM_EarlPhillipIV</name>
    <dbReference type="NCBI Taxonomy" id="1883372"/>
    <lineage>
        <taxon>Viruses</taxon>
        <taxon>Duplodnaviria</taxon>
        <taxon>Heunggongvirae</taxon>
        <taxon>Uroviricota</taxon>
        <taxon>Caudoviricetes</taxon>
        <taxon>Chimalliviridae</taxon>
        <taxon>Derbicusvirus</taxon>
        <taxon>Derbicusvirus derbicus</taxon>
    </lineage>
</organism>
<accession>A0A1B2ICU1</accession>
<dbReference type="Pfam" id="PF01464">
    <property type="entry name" value="SLT"/>
    <property type="match status" value="1"/>
</dbReference>
<sequence length="285" mass="31113">MKHLFLGLAILLTSLPALASTSTSASWDRHKQTVAKAAHKVGVSPKLATAIAGRESGGNAKARNPHSSASGLMGVTRPTARTMLRKYGKELGLSRNADIMNPKVNALLGTVYLREVRQEMNQRLGRPARDHEVYLAYHFSPAKAERIIKARPSKRMVDIYPSAARGNKAWYYHKGGKAKSAADVISMARNKVGKESKYGHEAVSIAENTQKAKAAPTTLASMATTTPVCMADVVSESSQPREHPLLVKGTLGTSVMSRCRDTSTLDPEFDTAMVRYSLKEQYLRY</sequence>
<feature type="region of interest" description="Disordered" evidence="1">
    <location>
        <begin position="54"/>
        <end position="73"/>
    </location>
</feature>
<dbReference type="EMBL" id="KX397367">
    <property type="protein sequence ID" value="ANZ49034.1"/>
    <property type="molecule type" value="Genomic_DNA"/>
</dbReference>
<feature type="domain" description="Transglycosylase SLT" evidence="2">
    <location>
        <begin position="34"/>
        <end position="153"/>
    </location>
</feature>
<dbReference type="InterPro" id="IPR023346">
    <property type="entry name" value="Lysozyme-like_dom_sf"/>
</dbReference>
<protein>
    <submittedName>
        <fullName evidence="3">Putative endolysin</fullName>
    </submittedName>
</protein>
<dbReference type="Proteomes" id="UP000201594">
    <property type="component" value="Segment"/>
</dbReference>
<dbReference type="OrthoDB" id="8241at10239"/>
<dbReference type="Gene3D" id="1.10.530.10">
    <property type="match status" value="1"/>
</dbReference>
<dbReference type="InterPro" id="IPR008258">
    <property type="entry name" value="Transglycosylase_SLT_dom_1"/>
</dbReference>